<sequence length="230" mass="25029">MAFPPENELEALMIRAVSDSSARPAFYRQLISSNLIALGEFGETMSIETVTSAQGTFHPLFTAPARLKSFVPAEMPSFTIAARTLFEATRGAQFVINPGSDIGKTLSADEIAWLLKTFPPANILVVQPKNHPATLLKALCVLFTSRTLIRAAHLVHVVREGVDDVPHPMIGLEADGDVPRLAQEIFEAAEAVDPGLPIEVVYLASNAARDPLQKHLLSVPPFYRRALVTH</sequence>
<dbReference type="AlphaFoldDB" id="A0A846N1A0"/>
<evidence type="ECO:0000259" key="1">
    <source>
        <dbReference type="Pfam" id="PF07179"/>
    </source>
</evidence>
<proteinExistence type="predicted"/>
<evidence type="ECO:0000313" key="4">
    <source>
        <dbReference type="Proteomes" id="UP000570514"/>
    </source>
</evidence>
<organism evidence="3 4">
    <name type="scientific">Rhizomicrobium palustre</name>
    <dbReference type="NCBI Taxonomy" id="189966"/>
    <lineage>
        <taxon>Bacteria</taxon>
        <taxon>Pseudomonadati</taxon>
        <taxon>Pseudomonadota</taxon>
        <taxon>Alphaproteobacteria</taxon>
        <taxon>Micropepsales</taxon>
        <taxon>Micropepsaceae</taxon>
        <taxon>Rhizomicrobium</taxon>
    </lineage>
</organism>
<dbReference type="EMBL" id="JAASRM010000001">
    <property type="protein sequence ID" value="NIK88920.1"/>
    <property type="molecule type" value="Genomic_DNA"/>
</dbReference>
<evidence type="ECO:0008006" key="5">
    <source>
        <dbReference type="Google" id="ProtNLM"/>
    </source>
</evidence>
<evidence type="ECO:0000259" key="2">
    <source>
        <dbReference type="Pfam" id="PF14581"/>
    </source>
</evidence>
<dbReference type="RefSeq" id="WP_167083053.1">
    <property type="nucleotide sequence ID" value="NZ_BAAADC010000001.1"/>
</dbReference>
<reference evidence="3 4" key="1">
    <citation type="submission" date="2020-03" db="EMBL/GenBank/DDBJ databases">
        <title>Genomic Encyclopedia of Type Strains, Phase IV (KMG-IV): sequencing the most valuable type-strain genomes for metagenomic binning, comparative biology and taxonomic classification.</title>
        <authorList>
            <person name="Goeker M."/>
        </authorList>
    </citation>
    <scope>NUCLEOTIDE SEQUENCE [LARGE SCALE GENOMIC DNA]</scope>
    <source>
        <strain evidence="3 4">DSM 19867</strain>
    </source>
</reference>
<gene>
    <name evidence="3" type="ORF">FHS83_002238</name>
</gene>
<dbReference type="Proteomes" id="UP000570514">
    <property type="component" value="Unassembled WGS sequence"/>
</dbReference>
<keyword evidence="4" id="KW-1185">Reference proteome</keyword>
<accession>A0A846N1A0</accession>
<dbReference type="InterPro" id="IPR009839">
    <property type="entry name" value="SseB_N"/>
</dbReference>
<dbReference type="Pfam" id="PF14581">
    <property type="entry name" value="SseB_C"/>
    <property type="match status" value="1"/>
</dbReference>
<dbReference type="Pfam" id="PF07179">
    <property type="entry name" value="SseB"/>
    <property type="match status" value="1"/>
</dbReference>
<feature type="domain" description="SseB protein N-terminal" evidence="1">
    <location>
        <begin position="9"/>
        <end position="113"/>
    </location>
</feature>
<dbReference type="InterPro" id="IPR027945">
    <property type="entry name" value="SseB_C"/>
</dbReference>
<evidence type="ECO:0000313" key="3">
    <source>
        <dbReference type="EMBL" id="NIK88920.1"/>
    </source>
</evidence>
<comment type="caution">
    <text evidence="3">The sequence shown here is derived from an EMBL/GenBank/DDBJ whole genome shotgun (WGS) entry which is preliminary data.</text>
</comment>
<name>A0A846N1A0_9PROT</name>
<protein>
    <recommendedName>
        <fullName evidence="5">SseB protein N-terminal domain-containing protein</fullName>
    </recommendedName>
</protein>
<feature type="domain" description="SseB protein C-terminal" evidence="2">
    <location>
        <begin position="123"/>
        <end position="225"/>
    </location>
</feature>